<comment type="cofactor">
    <cofactor evidence="1">
        <name>pantetheine 4'-phosphate</name>
        <dbReference type="ChEBI" id="CHEBI:47942"/>
    </cofactor>
</comment>
<dbReference type="Proteomes" id="UP000256257">
    <property type="component" value="Unassembled WGS sequence"/>
</dbReference>
<dbReference type="Gene3D" id="3.30.559.10">
    <property type="entry name" value="Chloramphenicol acetyltransferase-like domain"/>
    <property type="match status" value="3"/>
</dbReference>
<keyword evidence="5" id="KW-0677">Repeat</keyword>
<evidence type="ECO:0000256" key="1">
    <source>
        <dbReference type="ARBA" id="ARBA00001957"/>
    </source>
</evidence>
<evidence type="ECO:0000256" key="5">
    <source>
        <dbReference type="ARBA" id="ARBA00022737"/>
    </source>
</evidence>
<dbReference type="GO" id="GO:0003824">
    <property type="term" value="F:catalytic activity"/>
    <property type="evidence" value="ECO:0007669"/>
    <property type="project" value="InterPro"/>
</dbReference>
<dbReference type="EMBL" id="QNVV01000036">
    <property type="protein sequence ID" value="REC41714.1"/>
    <property type="molecule type" value="Genomic_DNA"/>
</dbReference>
<reference evidence="7 8" key="1">
    <citation type="submission" date="2018-06" db="EMBL/GenBank/DDBJ databases">
        <title>Novel Chryseobacterium species.</title>
        <authorList>
            <person name="Newman J."/>
            <person name="Hugo C."/>
            <person name="Oosthuizen L."/>
            <person name="Charimba G."/>
        </authorList>
    </citation>
    <scope>NUCLEOTIDE SEQUENCE [LARGE SCALE GENOMIC DNA]</scope>
    <source>
        <strain evidence="7 8">7_F195</strain>
    </source>
</reference>
<dbReference type="CDD" id="cd19531">
    <property type="entry name" value="LCL_NRPS-like"/>
    <property type="match status" value="1"/>
</dbReference>
<dbReference type="Gene3D" id="3.30.559.30">
    <property type="entry name" value="Nonribosomal peptide synthetase, condensation domain"/>
    <property type="match status" value="3"/>
</dbReference>
<accession>A0A3D9AK33</accession>
<dbReference type="NCBIfam" id="TIGR01733">
    <property type="entry name" value="AA-adenyl-dom"/>
    <property type="match status" value="2"/>
</dbReference>
<evidence type="ECO:0000259" key="6">
    <source>
        <dbReference type="PROSITE" id="PS50075"/>
    </source>
</evidence>
<dbReference type="InterPro" id="IPR000873">
    <property type="entry name" value="AMP-dep_synth/lig_dom"/>
</dbReference>
<dbReference type="InterPro" id="IPR042099">
    <property type="entry name" value="ANL_N_sf"/>
</dbReference>
<protein>
    <submittedName>
        <fullName evidence="7">Non-ribosomal peptide synthetase</fullName>
    </submittedName>
</protein>
<dbReference type="Pfam" id="PF00668">
    <property type="entry name" value="Condensation"/>
    <property type="match status" value="3"/>
</dbReference>
<dbReference type="FunFam" id="2.30.38.10:FF:000001">
    <property type="entry name" value="Non-ribosomal peptide synthetase PvdI"/>
    <property type="match status" value="2"/>
</dbReference>
<feature type="non-terminal residue" evidence="7">
    <location>
        <position position="1"/>
    </location>
</feature>
<dbReference type="FunFam" id="3.30.300.30:FF:000010">
    <property type="entry name" value="Enterobactin synthetase component F"/>
    <property type="match status" value="3"/>
</dbReference>
<gene>
    <name evidence="7" type="ORF">DRF67_21120</name>
</gene>
<dbReference type="InterPro" id="IPR023213">
    <property type="entry name" value="CAT-like_dom_sf"/>
</dbReference>
<feature type="domain" description="Carrier" evidence="6">
    <location>
        <begin position="1298"/>
        <end position="1375"/>
    </location>
</feature>
<comment type="caution">
    <text evidence="7">The sequence shown here is derived from an EMBL/GenBank/DDBJ whole genome shotgun (WGS) entry which is preliminary data.</text>
</comment>
<dbReference type="CDD" id="cd05930">
    <property type="entry name" value="A_NRPS"/>
    <property type="match status" value="2"/>
</dbReference>
<sequence>LASLKPWYERYRSSPTLINMYGITETTVHVTYKELSVEDLDKASLIGENIPDQGMYILDKHLRAVPVGAVGELYVGGAGIARGYLNRAELTAERFIANPFQTDEEKGEGKNGILYKTGDLVRCLSDGELEYIGRNDFQVKIRGYRIELGEIENRLQEYPEVRQSVVLAKENKAGMNYLVGYYVSDTSIEAGMLTSFLSEVLPEYMVPSVFVHLTSLPLTINGKLDRRGLPEPEFTGSRDYTAPENELQERLCQIYGEVLGLDASAIGIHDDFFSLGGNSIMAIKLISGIKRVLDIQAGVAVIFGHKTVASLSHVLTEQNNDEELIITPVKVSSPQEQRLSFAQERLWFIETYEGGSSAYNIPMTVRLNEKTDISILCQALETIIMRHEVLRTVIRTTDEGKGYQMVTDHSPEIHRHPIETKTELDEAVNRIANKVFQLDEELPVEINLFSLDADHYLSVVIHHIAFDGWSTDIFLREIQAVYEALINGAKPQLPELKIQYKDFALWQRSYLVGSQLDRQVGYWKNKLNDFQNLDLPADFKRPSQVSYEGETINFTIDPGVAKSLRNTSRKLGVSLYSVMLGGYYLMLSAYTGQDDLVIGSPIANRHHAGLEDIIGFFVNTLALRENIDPEQSLKDFILQVAESVTEAQSHQDLPFEKLVEELGIEQDTSRHPIFQVMFGLQRFGKDIHDGEALFAPFDGNLDYQVAKFDLTTMIDDGEETIRGMFNYSKSIFAKETVNAMIRSYHFILEQAFNSNENKLEHIKLGKLSFVPADIQKKLTEDWNSTESVYAEKTIHHLFEDQVSKTPERVAVVFQDVQISYRELNERSNRLANYLIDTYNLQPDDIVPLCLERSENMLIAILAVLKSGAAYVPMDASYPAERVSHILKDTGAQLILGQKSTAERLGNWGAEVISLDDVAFKAILETYDANNPVTKTTANHLAYVIYTSGTTGLPKGVMVEHRNVANLIHQEAKEFGLLSGDLKNCLWYANYVFDAHVWELYPSITHGHTIYILEKELQTDLSSLRDYIKDNTISIATIPPVLLTREDILPLEKLVVAGDVTNPQVMAMYKEQGVDLINADGPTETTVCATLHHYNEDENPVNIGGPIGNMTVYVLDSHHRVVPVGAVGELYIGGAGIARGYLNRPELTEERFIVNPFQTEAQKEKGENGRLYKTGDLVRWLSNGELEYIGRNDFQVKIRGYRIELGEIENQLLGYPGISQVAVLAKENNAGLKYLAGYYVSEAEIDPLKLSENLSASLPEYMVPAVYIHLTSLPLTINGKLDKKALPEPDFTGSSHYIAPETELQTKLCQIYGEVLGLDPETISIHDDFFRLGGDSIISIQLVGRIRQQLEVRLSVKEVFTARTAALLSILIEEKNQDESISILAEQGILEGEISLLPIQEWFFAQKEQGYLTDFNHWNQAFLIHVPELDKELLEKSVRILIEKHDAFRINYPNENGVYSQQYALEAIPEINDLDISNMTMQKLSRQFTQWQTQFDIEKGPLYRIAYITGYENGSARIFFAFHHLIIDTVSWRIITDDLKNIYQTLERGEEIKIAQKGSSYRQWVEAVKDYKINTPESREKELAYWKHTAEIVPAINKTLESISVPKSHHDIFLLDRDNTEKLIRGSHHVYHTRINDLLLSALASALTELTGESHHAVVLEGHGREDVFSHLDITETVGWFTSMYPLVLETGKQLNETVVLTKEALRSIPDNGIGYGSLMGYTKHELPKISFNYLGQLDQEESSSEKTWFIAAEDSGLSIGASNRESHIIGINGAIVDGQLRFNIAAYLPQDQVKRMAQQFKDCLIDIINELSGNTRSFLTPSDVENIVNKEQLDEIQEYREAEHIFLANSLQEGFVYHALKQGDTDDSYRVQLIWDYHSKIDIENLKKAWSYTQQQFPALRLRFSWSGEIVQIIDKESTLDWRFEDLSGIVEDQQELYIHEVAYRDRFEVYDLSRGRLFRIYLFKRSEKYYTCLFSNHHAVLDGWSMPVVLKSIHDIYLNLIKKQDPGFVTDHAYVNTQKYLQQHKDSSRSFWETYMNLLQDQEDLSSLIKESQRIVDLGTYRQIQDHQSVQMTLTDTQYHQLKKFTTDNGFTVNAVLQYLWHNQLALYSGAETTVVGTTVSGRSLPIDDIESSAGLFINTLPLIVQHTEGKAVDIISGIQHRISELNTHSDVSLGALHQDARRMFSSLFVYENYPVPTGGDDSNEVGFVFRDSVEKLDYPLGIMAYEQGDSVTMKINYEGILFEQKTMEQLMEGMKNVLAQILENAQITSGQLSLVPADLQKTLTEDWNSTESVYAEKTIHHLFEDQVSKTPERVAVVYQDVQISYRELNERSNRLANYLIDTYNLQPDDIVPLCLERSENMLIAILAVLKSGAAYVPMDASYPAERVSHILKDTGAQLILGQKSTAERLGNWGAEVISLDDVAFKAILETYDANNPVTKTTANHLAYVIYTSGTTGLPKGVMVEHRNVANLIHQEAKEFGLLSGDLKNCLWYANYVFDAHVWELYPSITHGHTIYILEKELQTDLSSLRDYIKDNTISIATIPPVLLTREDILPLEKLVVAGDVTNPQVMAMYKEQGVDLINAYGPTETTVCATLHHYNEDENPVNIGGPIGNMTVYVLDSHHRVVPVGAVGELYIGGAGIARGYLNRPELTEERFIVNPFQTEAQKEKGENGRLYKTGDLVRWLSNGELEYIGRNDFQVKIRGYRIELGEIENQLLGYPGISQVAVLAKENNAGLKYLAGYYVSEAEIDPLKLSENLSASLPEYMVPAVYIHLTSLPLTINGKLDKKALPEPDFTGSSHYIAPETELQTKLCQIYGEVLGLDPETISIHDDFFR</sequence>
<dbReference type="NCBIfam" id="TIGR01720">
    <property type="entry name" value="NRPS-para261"/>
    <property type="match status" value="1"/>
</dbReference>
<dbReference type="PANTHER" id="PTHR45527">
    <property type="entry name" value="NONRIBOSOMAL PEPTIDE SYNTHETASE"/>
    <property type="match status" value="1"/>
</dbReference>
<dbReference type="Gene3D" id="3.30.300.30">
    <property type="match status" value="3"/>
</dbReference>
<dbReference type="InterPro" id="IPR020845">
    <property type="entry name" value="AMP-binding_CS"/>
</dbReference>
<organism evidence="7 8">
    <name type="scientific">Chryseobacterium pennipullorum</name>
    <dbReference type="NCBI Taxonomy" id="2258963"/>
    <lineage>
        <taxon>Bacteria</taxon>
        <taxon>Pseudomonadati</taxon>
        <taxon>Bacteroidota</taxon>
        <taxon>Flavobacteriia</taxon>
        <taxon>Flavobacteriales</taxon>
        <taxon>Weeksellaceae</taxon>
        <taxon>Chryseobacterium group</taxon>
        <taxon>Chryseobacterium</taxon>
    </lineage>
</organism>
<dbReference type="FunFam" id="3.40.50.980:FF:000001">
    <property type="entry name" value="Non-ribosomal peptide synthetase"/>
    <property type="match status" value="2"/>
</dbReference>
<evidence type="ECO:0000256" key="3">
    <source>
        <dbReference type="ARBA" id="ARBA00022450"/>
    </source>
</evidence>
<dbReference type="RefSeq" id="WP_115930281.1">
    <property type="nucleotide sequence ID" value="NZ_QNVV01000036.1"/>
</dbReference>
<dbReference type="SUPFAM" id="SSF52777">
    <property type="entry name" value="CoA-dependent acyltransferases"/>
    <property type="match status" value="6"/>
</dbReference>
<dbReference type="SMART" id="SM00823">
    <property type="entry name" value="PKS_PP"/>
    <property type="match status" value="2"/>
</dbReference>
<dbReference type="InterPro" id="IPR025110">
    <property type="entry name" value="AMP-bd_C"/>
</dbReference>
<dbReference type="PROSITE" id="PS00012">
    <property type="entry name" value="PHOSPHOPANTETHEINE"/>
    <property type="match status" value="2"/>
</dbReference>
<dbReference type="FunFam" id="1.10.1200.10:FF:000005">
    <property type="entry name" value="Nonribosomal peptide synthetase 1"/>
    <property type="match status" value="2"/>
</dbReference>
<dbReference type="PROSITE" id="PS50075">
    <property type="entry name" value="CARRIER"/>
    <property type="match status" value="2"/>
</dbReference>
<dbReference type="NCBIfam" id="NF003417">
    <property type="entry name" value="PRK04813.1"/>
    <property type="match status" value="3"/>
</dbReference>
<dbReference type="InterPro" id="IPR001242">
    <property type="entry name" value="Condensation_dom"/>
</dbReference>
<dbReference type="InterPro" id="IPR006162">
    <property type="entry name" value="Ppantetheine_attach_site"/>
</dbReference>
<keyword evidence="8" id="KW-1185">Reference proteome</keyword>
<dbReference type="Gene3D" id="1.10.1200.10">
    <property type="entry name" value="ACP-like"/>
    <property type="match status" value="2"/>
</dbReference>
<dbReference type="InterPro" id="IPR045851">
    <property type="entry name" value="AMP-bd_C_sf"/>
</dbReference>
<dbReference type="SUPFAM" id="SSF56801">
    <property type="entry name" value="Acetyl-CoA synthetase-like"/>
    <property type="match status" value="3"/>
</dbReference>
<dbReference type="InterPro" id="IPR020806">
    <property type="entry name" value="PKS_PP-bd"/>
</dbReference>
<comment type="similarity">
    <text evidence="2">Belongs to the ATP-dependent AMP-binding enzyme family.</text>
</comment>
<dbReference type="SUPFAM" id="SSF47336">
    <property type="entry name" value="ACP-like"/>
    <property type="match status" value="2"/>
</dbReference>
<dbReference type="InterPro" id="IPR010060">
    <property type="entry name" value="NRPS_synth"/>
</dbReference>
<dbReference type="GO" id="GO:0043041">
    <property type="term" value="P:amino acid activation for nonribosomal peptide biosynthetic process"/>
    <property type="evidence" value="ECO:0007669"/>
    <property type="project" value="TreeGrafter"/>
</dbReference>
<evidence type="ECO:0000313" key="7">
    <source>
        <dbReference type="EMBL" id="REC41714.1"/>
    </source>
</evidence>
<name>A0A3D9AK33_9FLAO</name>
<dbReference type="GO" id="GO:0005737">
    <property type="term" value="C:cytoplasm"/>
    <property type="evidence" value="ECO:0007669"/>
    <property type="project" value="TreeGrafter"/>
</dbReference>
<dbReference type="GO" id="GO:0044550">
    <property type="term" value="P:secondary metabolite biosynthetic process"/>
    <property type="evidence" value="ECO:0007669"/>
    <property type="project" value="UniProtKB-ARBA"/>
</dbReference>
<dbReference type="Pfam" id="PF00550">
    <property type="entry name" value="PP-binding"/>
    <property type="match status" value="2"/>
</dbReference>
<dbReference type="Gene3D" id="2.30.38.10">
    <property type="entry name" value="Luciferase, Domain 3"/>
    <property type="match status" value="2"/>
</dbReference>
<dbReference type="InterPro" id="IPR009081">
    <property type="entry name" value="PP-bd_ACP"/>
</dbReference>
<feature type="non-terminal residue" evidence="7">
    <location>
        <position position="2837"/>
    </location>
</feature>
<evidence type="ECO:0000256" key="4">
    <source>
        <dbReference type="ARBA" id="ARBA00022553"/>
    </source>
</evidence>
<dbReference type="FunFam" id="3.40.50.12780:FF:000012">
    <property type="entry name" value="Non-ribosomal peptide synthetase"/>
    <property type="match status" value="2"/>
</dbReference>
<evidence type="ECO:0000313" key="8">
    <source>
        <dbReference type="Proteomes" id="UP000256257"/>
    </source>
</evidence>
<dbReference type="GO" id="GO:0031177">
    <property type="term" value="F:phosphopantetheine binding"/>
    <property type="evidence" value="ECO:0007669"/>
    <property type="project" value="InterPro"/>
</dbReference>
<dbReference type="OrthoDB" id="5298966at2"/>
<proteinExistence type="inferred from homology"/>
<dbReference type="Gene3D" id="3.40.50.980">
    <property type="match status" value="4"/>
</dbReference>
<evidence type="ECO:0000256" key="2">
    <source>
        <dbReference type="ARBA" id="ARBA00006432"/>
    </source>
</evidence>
<dbReference type="Pfam" id="PF13193">
    <property type="entry name" value="AMP-binding_C"/>
    <property type="match status" value="3"/>
</dbReference>
<dbReference type="InterPro" id="IPR010071">
    <property type="entry name" value="AA_adenyl_dom"/>
</dbReference>
<dbReference type="Gene3D" id="3.40.50.12780">
    <property type="entry name" value="N-terminal domain of ligase-like"/>
    <property type="match status" value="1"/>
</dbReference>
<dbReference type="Pfam" id="PF00501">
    <property type="entry name" value="AMP-binding"/>
    <property type="match status" value="3"/>
</dbReference>
<keyword evidence="3" id="KW-0596">Phosphopantetheine</keyword>
<dbReference type="PANTHER" id="PTHR45527:SF1">
    <property type="entry name" value="FATTY ACID SYNTHASE"/>
    <property type="match status" value="1"/>
</dbReference>
<keyword evidence="4" id="KW-0597">Phosphoprotein</keyword>
<dbReference type="PROSITE" id="PS00455">
    <property type="entry name" value="AMP_BINDING"/>
    <property type="match status" value="2"/>
</dbReference>
<feature type="domain" description="Carrier" evidence="6">
    <location>
        <begin position="242"/>
        <end position="319"/>
    </location>
</feature>
<dbReference type="InterPro" id="IPR036736">
    <property type="entry name" value="ACP-like_sf"/>
</dbReference>